<gene>
    <name evidence="2" type="ORF">CSHISOI_03139</name>
</gene>
<evidence type="ECO:0000313" key="2">
    <source>
        <dbReference type="EMBL" id="TQN72318.1"/>
    </source>
</evidence>
<evidence type="ECO:0000256" key="1">
    <source>
        <dbReference type="SAM" id="MobiDB-lite"/>
    </source>
</evidence>
<reference evidence="2 3" key="1">
    <citation type="journal article" date="2019" name="Sci. Rep.">
        <title>Colletotrichum shisoi sp. nov., an anthracnose pathogen of Perilla frutescens in Japan: molecular phylogenetic, morphological and genomic evidence.</title>
        <authorList>
            <person name="Gan P."/>
            <person name="Tsushima A."/>
            <person name="Hiroyama R."/>
            <person name="Narusaka M."/>
            <person name="Takano Y."/>
            <person name="Narusaka Y."/>
            <person name="Kawaradani M."/>
            <person name="Damm U."/>
            <person name="Shirasu K."/>
        </authorList>
    </citation>
    <scope>NUCLEOTIDE SEQUENCE [LARGE SCALE GENOMIC DNA]</scope>
    <source>
        <strain evidence="2 3">PG-2018a</strain>
    </source>
</reference>
<feature type="non-terminal residue" evidence="2">
    <location>
        <position position="1"/>
    </location>
</feature>
<keyword evidence="3" id="KW-1185">Reference proteome</keyword>
<comment type="caution">
    <text evidence="2">The sequence shown here is derived from an EMBL/GenBank/DDBJ whole genome shotgun (WGS) entry which is preliminary data.</text>
</comment>
<feature type="region of interest" description="Disordered" evidence="1">
    <location>
        <begin position="25"/>
        <end position="51"/>
    </location>
</feature>
<evidence type="ECO:0000313" key="3">
    <source>
        <dbReference type="Proteomes" id="UP000326340"/>
    </source>
</evidence>
<sequence>QPPHGGRRYVIGRYAALLLCKPRQPNQHRHRTTNLECPPRPTPTARCTSDTGGLPKQCGSSTFCRRMYRRPVAQSWSGLRCSPTSPWAGFVAEITLTTPGERRHDQNALTDITAHRIHRRLPAYACPWFLLLASLDTFVLRCPGTRYHHPPSR</sequence>
<dbReference type="AlphaFoldDB" id="A0A5Q4BZ22"/>
<dbReference type="Proteomes" id="UP000326340">
    <property type="component" value="Unassembled WGS sequence"/>
</dbReference>
<dbReference type="EMBL" id="PUHP01000182">
    <property type="protein sequence ID" value="TQN72318.1"/>
    <property type="molecule type" value="Genomic_DNA"/>
</dbReference>
<organism evidence="2 3">
    <name type="scientific">Colletotrichum shisoi</name>
    <dbReference type="NCBI Taxonomy" id="2078593"/>
    <lineage>
        <taxon>Eukaryota</taxon>
        <taxon>Fungi</taxon>
        <taxon>Dikarya</taxon>
        <taxon>Ascomycota</taxon>
        <taxon>Pezizomycotina</taxon>
        <taxon>Sordariomycetes</taxon>
        <taxon>Hypocreomycetidae</taxon>
        <taxon>Glomerellales</taxon>
        <taxon>Glomerellaceae</taxon>
        <taxon>Colletotrichum</taxon>
        <taxon>Colletotrichum destructivum species complex</taxon>
    </lineage>
</organism>
<name>A0A5Q4BZ22_9PEZI</name>
<protein>
    <submittedName>
        <fullName evidence="2">Uncharacterized protein</fullName>
    </submittedName>
</protein>
<accession>A0A5Q4BZ22</accession>
<proteinExistence type="predicted"/>